<dbReference type="Pfam" id="PF04984">
    <property type="entry name" value="Phage_sheath_1"/>
    <property type="match status" value="1"/>
</dbReference>
<dbReference type="InterPro" id="IPR007067">
    <property type="entry name" value="Tail_sheath"/>
</dbReference>
<feature type="domain" description="Tail sheath protein subtilisin-like" evidence="2">
    <location>
        <begin position="210"/>
        <end position="373"/>
    </location>
</feature>
<organism evidence="4 5">
    <name type="scientific">Klebsiella grimontii</name>
    <dbReference type="NCBI Taxonomy" id="2058152"/>
    <lineage>
        <taxon>Bacteria</taxon>
        <taxon>Pseudomonadati</taxon>
        <taxon>Pseudomonadota</taxon>
        <taxon>Gammaproteobacteria</taxon>
        <taxon>Enterobacterales</taxon>
        <taxon>Enterobacteriaceae</taxon>
        <taxon>Klebsiella/Raoultella group</taxon>
        <taxon>Klebsiella</taxon>
    </lineage>
</organism>
<dbReference type="InterPro" id="IPR035089">
    <property type="entry name" value="Phage_sheath_subtilisin"/>
</dbReference>
<evidence type="ECO:0000259" key="2">
    <source>
        <dbReference type="Pfam" id="PF04984"/>
    </source>
</evidence>
<proteinExistence type="inferred from homology"/>
<protein>
    <submittedName>
        <fullName evidence="4">Phage tail sheath subtilisin-like domain-containing protein</fullName>
    </submittedName>
</protein>
<accession>A0A839CTC9</accession>
<reference evidence="4 5" key="1">
    <citation type="submission" date="2020-06" db="EMBL/GenBank/DDBJ databases">
        <title>REHAB project genomes.</title>
        <authorList>
            <person name="Shaw L.P."/>
        </authorList>
    </citation>
    <scope>NUCLEOTIDE SEQUENCE [LARGE SCALE GENOMIC DNA]</scope>
    <source>
        <strain evidence="4 5">RHBSTW-00092</strain>
    </source>
</reference>
<name>A0A839CTC9_9ENTR</name>
<dbReference type="Proteomes" id="UP000557483">
    <property type="component" value="Unassembled WGS sequence"/>
</dbReference>
<evidence type="ECO:0000313" key="4">
    <source>
        <dbReference type="EMBL" id="MBA8127129.1"/>
    </source>
</evidence>
<dbReference type="RefSeq" id="WP_154975186.1">
    <property type="nucleotide sequence ID" value="NZ_CABGXA010000024.1"/>
</dbReference>
<gene>
    <name evidence="4" type="ORF">HV064_24985</name>
</gene>
<dbReference type="AlphaFoldDB" id="A0A839CTC9"/>
<sequence length="505" mass="54212">MTVPFSRVPGNLRPPLFYVEFDNSMANTATATQRTLLIGQMLAAGSTQVNIPVKVSSPNGVGELTGKGSQLHGMMTAYQKNDTAAEIWILPLADDSGSMLAAKGSIKVASQASETGVISLYLAGTRVQLTVLATDTPAQIATALVAAIAKKTDLPVTAAVKSDATDTVEFTAKNRGLLGNGIDIRLNYLGTQGGESTPAGLTLTITSMAGGAGAPDFVDALGNLQDKTFDFIINPYDDTASLDAMKAFLNDASGRWAWDKQLYGHAFGTTSGTYAELGTKGEARNNQHETLLGVYRSPTPRYIWSAALTGAIAPSLRNDPGRPLQSLPVYGVLAPDLQDRFELTERNNLLYSGISTYTVADDGTVNVENIITTYQKNSYGDEDDSYLQVETLFSLMFVTRYLRTAVTSKFGRMKLAADGTRFAPGQPIVTPNIIKADQIAEYQTLVFNGYAQDADAFAKNIIVEQNASNPNRVDVLWPGTLINQLRIFALLNQFRQQAQSTDTGA</sequence>
<dbReference type="InterPro" id="IPR020287">
    <property type="entry name" value="Tail_sheath_C"/>
</dbReference>
<evidence type="ECO:0000256" key="1">
    <source>
        <dbReference type="ARBA" id="ARBA00008005"/>
    </source>
</evidence>
<dbReference type="EMBL" id="JABXRN010000001">
    <property type="protein sequence ID" value="MBA8127129.1"/>
    <property type="molecule type" value="Genomic_DNA"/>
</dbReference>
<evidence type="ECO:0000259" key="3">
    <source>
        <dbReference type="Pfam" id="PF17482"/>
    </source>
</evidence>
<comment type="caution">
    <text evidence="4">The sequence shown here is derived from an EMBL/GenBank/DDBJ whole genome shotgun (WGS) entry which is preliminary data.</text>
</comment>
<comment type="similarity">
    <text evidence="1">Belongs to the myoviridae tail sheath protein family.</text>
</comment>
<feature type="domain" description="Tail sheath protein C-terminal" evidence="3">
    <location>
        <begin position="381"/>
        <end position="494"/>
    </location>
</feature>
<dbReference type="Pfam" id="PF17482">
    <property type="entry name" value="Phage_sheath_1C"/>
    <property type="match status" value="1"/>
</dbReference>
<dbReference type="PIRSF" id="PIRSF007349">
    <property type="entry name" value="Tsp_L"/>
    <property type="match status" value="1"/>
</dbReference>
<evidence type="ECO:0000313" key="5">
    <source>
        <dbReference type="Proteomes" id="UP000557483"/>
    </source>
</evidence>